<dbReference type="InterPro" id="IPR047153">
    <property type="entry name" value="TRIM45/56/19-like"/>
</dbReference>
<evidence type="ECO:0000313" key="8">
    <source>
        <dbReference type="Proteomes" id="UP001162131"/>
    </source>
</evidence>
<dbReference type="PROSITE" id="PS50089">
    <property type="entry name" value="ZF_RING_2"/>
    <property type="match status" value="1"/>
</dbReference>
<evidence type="ECO:0000256" key="4">
    <source>
        <dbReference type="PROSITE-ProRule" id="PRU00024"/>
    </source>
</evidence>
<dbReference type="PROSITE" id="PS00518">
    <property type="entry name" value="ZF_RING_1"/>
    <property type="match status" value="1"/>
</dbReference>
<dbReference type="Proteomes" id="UP001162131">
    <property type="component" value="Unassembled WGS sequence"/>
</dbReference>
<dbReference type="EMBL" id="CAJZBQ010000020">
    <property type="protein sequence ID" value="CAG9318340.1"/>
    <property type="molecule type" value="Genomic_DNA"/>
</dbReference>
<dbReference type="SMART" id="SM00336">
    <property type="entry name" value="BBOX"/>
    <property type="match status" value="1"/>
</dbReference>
<dbReference type="Gene3D" id="3.30.160.60">
    <property type="entry name" value="Classic Zinc Finger"/>
    <property type="match status" value="1"/>
</dbReference>
<dbReference type="AlphaFoldDB" id="A0AAU9IYY3"/>
<keyword evidence="2 4" id="KW-0863">Zinc-finger</keyword>
<dbReference type="InterPro" id="IPR000315">
    <property type="entry name" value="Znf_B-box"/>
</dbReference>
<dbReference type="Pfam" id="PF13445">
    <property type="entry name" value="zf-RING_UBOX"/>
    <property type="match status" value="1"/>
</dbReference>
<sequence>MERPITFSFEELKVNQGDRDYCPYCEQDLTGSELHHHLDCCEVYESLINRSQTNSRRSTLIESIANNLPHDLSNSDEELPFSMHYMANHSNSSSLSSLGDNIELPPIPSESRDTSPAANLLEFNRTNYAAMPRHNQPALPQRHYFRNEALRILQTNHRNIHFPSRELNATVFSFQAAKGPKEAPKVYPLRPSSKQGRNIGTCPVCFEIFNQAPYSPLLLPSCGHTICIICLQNMYEDSSILKCPVCRTMSFNEIESLPVNYAILEIAEAHKMVQKETCPKHKHEIVGYCKDHEMLLCGACVFEHKDHNAFMLTDPKASEVADSKKALINEQEKELQAIQNKWLAVMQDLNTNLLEINQCGERHIEGLKKAEKLLIKGIKDGTKACIEQVTNLIKGQEIQKLQTEISDQISGIRQTLNELKDKKERFEGMGIVEKLCKPATQMKPEDVKVPSLEPAKQLITKLKIAVKYEDAIKKSNFPIGGQ</sequence>
<evidence type="ECO:0000259" key="5">
    <source>
        <dbReference type="PROSITE" id="PS50089"/>
    </source>
</evidence>
<accession>A0AAU9IYY3</accession>
<dbReference type="GO" id="GO:0008270">
    <property type="term" value="F:zinc ion binding"/>
    <property type="evidence" value="ECO:0007669"/>
    <property type="project" value="UniProtKB-KW"/>
</dbReference>
<evidence type="ECO:0000256" key="3">
    <source>
        <dbReference type="ARBA" id="ARBA00022833"/>
    </source>
</evidence>
<feature type="domain" description="B box-type" evidence="6">
    <location>
        <begin position="273"/>
        <end position="312"/>
    </location>
</feature>
<evidence type="ECO:0000259" key="6">
    <source>
        <dbReference type="PROSITE" id="PS50119"/>
    </source>
</evidence>
<dbReference type="GO" id="GO:0061630">
    <property type="term" value="F:ubiquitin protein ligase activity"/>
    <property type="evidence" value="ECO:0007669"/>
    <property type="project" value="TreeGrafter"/>
</dbReference>
<evidence type="ECO:0000256" key="2">
    <source>
        <dbReference type="ARBA" id="ARBA00022771"/>
    </source>
</evidence>
<evidence type="ECO:0000256" key="1">
    <source>
        <dbReference type="ARBA" id="ARBA00022723"/>
    </source>
</evidence>
<dbReference type="PANTHER" id="PTHR25462:SF305">
    <property type="entry name" value="RING-TYPE DOMAIN-CONTAINING PROTEIN"/>
    <property type="match status" value="1"/>
</dbReference>
<dbReference type="PROSITE" id="PS50119">
    <property type="entry name" value="ZF_BBOX"/>
    <property type="match status" value="1"/>
</dbReference>
<gene>
    <name evidence="7" type="ORF">BSTOLATCC_MIC20814</name>
</gene>
<organism evidence="7 8">
    <name type="scientific">Blepharisma stoltei</name>
    <dbReference type="NCBI Taxonomy" id="1481888"/>
    <lineage>
        <taxon>Eukaryota</taxon>
        <taxon>Sar</taxon>
        <taxon>Alveolata</taxon>
        <taxon>Ciliophora</taxon>
        <taxon>Postciliodesmatophora</taxon>
        <taxon>Heterotrichea</taxon>
        <taxon>Heterotrichida</taxon>
        <taxon>Blepharismidae</taxon>
        <taxon>Blepharisma</taxon>
    </lineage>
</organism>
<dbReference type="Gene3D" id="3.30.40.10">
    <property type="entry name" value="Zinc/RING finger domain, C3HC4 (zinc finger)"/>
    <property type="match status" value="1"/>
</dbReference>
<keyword evidence="3" id="KW-0862">Zinc</keyword>
<evidence type="ECO:0000313" key="7">
    <source>
        <dbReference type="EMBL" id="CAG9318340.1"/>
    </source>
</evidence>
<dbReference type="SUPFAM" id="SSF57850">
    <property type="entry name" value="RING/U-box"/>
    <property type="match status" value="1"/>
</dbReference>
<dbReference type="SMART" id="SM00184">
    <property type="entry name" value="RING"/>
    <property type="match status" value="1"/>
</dbReference>
<reference evidence="7" key="1">
    <citation type="submission" date="2021-09" db="EMBL/GenBank/DDBJ databases">
        <authorList>
            <consortium name="AG Swart"/>
            <person name="Singh M."/>
            <person name="Singh A."/>
            <person name="Seah K."/>
            <person name="Emmerich C."/>
        </authorList>
    </citation>
    <scope>NUCLEOTIDE SEQUENCE</scope>
    <source>
        <strain evidence="7">ATCC30299</strain>
    </source>
</reference>
<protein>
    <recommendedName>
        <fullName evidence="9">RING-type domain-containing protein</fullName>
    </recommendedName>
</protein>
<name>A0AAU9IYY3_9CILI</name>
<dbReference type="PANTHER" id="PTHR25462">
    <property type="entry name" value="BONUS, ISOFORM C-RELATED"/>
    <property type="match status" value="1"/>
</dbReference>
<dbReference type="SUPFAM" id="SSF57845">
    <property type="entry name" value="B-box zinc-binding domain"/>
    <property type="match status" value="1"/>
</dbReference>
<keyword evidence="8" id="KW-1185">Reference proteome</keyword>
<dbReference type="InterPro" id="IPR013083">
    <property type="entry name" value="Znf_RING/FYVE/PHD"/>
</dbReference>
<dbReference type="GO" id="GO:0005654">
    <property type="term" value="C:nucleoplasm"/>
    <property type="evidence" value="ECO:0007669"/>
    <property type="project" value="TreeGrafter"/>
</dbReference>
<feature type="domain" description="RING-type" evidence="5">
    <location>
        <begin position="202"/>
        <end position="247"/>
    </location>
</feature>
<keyword evidence="1" id="KW-0479">Metal-binding</keyword>
<proteinExistence type="predicted"/>
<dbReference type="InterPro" id="IPR001841">
    <property type="entry name" value="Znf_RING"/>
</dbReference>
<comment type="caution">
    <text evidence="7">The sequence shown here is derived from an EMBL/GenBank/DDBJ whole genome shotgun (WGS) entry which is preliminary data.</text>
</comment>
<dbReference type="InterPro" id="IPR027370">
    <property type="entry name" value="Znf-RING_euk"/>
</dbReference>
<evidence type="ECO:0008006" key="9">
    <source>
        <dbReference type="Google" id="ProtNLM"/>
    </source>
</evidence>
<dbReference type="InterPro" id="IPR017907">
    <property type="entry name" value="Znf_RING_CS"/>
</dbReference>
<dbReference type="Pfam" id="PF00643">
    <property type="entry name" value="zf-B_box"/>
    <property type="match status" value="1"/>
</dbReference>